<dbReference type="PROSITE" id="PS01032">
    <property type="entry name" value="PPM_1"/>
    <property type="match status" value="1"/>
</dbReference>
<dbReference type="Gene3D" id="3.60.40.10">
    <property type="entry name" value="PPM-type phosphatase domain"/>
    <property type="match status" value="1"/>
</dbReference>
<dbReference type="GO" id="GO:0046872">
    <property type="term" value="F:metal ion binding"/>
    <property type="evidence" value="ECO:0007669"/>
    <property type="project" value="UniProtKB-KW"/>
</dbReference>
<dbReference type="Proteomes" id="UP000324800">
    <property type="component" value="Unassembled WGS sequence"/>
</dbReference>
<name>A0A5J4X497_9EUKA</name>
<feature type="region of interest" description="Disordered" evidence="5">
    <location>
        <begin position="86"/>
        <end position="116"/>
    </location>
</feature>
<dbReference type="SMART" id="SM00332">
    <property type="entry name" value="PP2Cc"/>
    <property type="match status" value="1"/>
</dbReference>
<dbReference type="PANTHER" id="PTHR47992">
    <property type="entry name" value="PROTEIN PHOSPHATASE"/>
    <property type="match status" value="1"/>
</dbReference>
<dbReference type="InterPro" id="IPR015655">
    <property type="entry name" value="PP2C"/>
</dbReference>
<dbReference type="CDD" id="cd00143">
    <property type="entry name" value="PP2Cc"/>
    <property type="match status" value="1"/>
</dbReference>
<accession>A0A5J4X497</accession>
<sequence>MNQNCKVSAAGFSIIGDGRYSYNQDTYDIRLNFIPEIPGSFYAGVFDGHGGLNFTEQKSGGAISNFVKKTLPPILEHELRSILFPTKNPSGTVEDLSKHEQKNQSKDDSKDQQSYHEDNGELFINSRYVERAIQNAFQQTTQETKNFLKEAGLLNRGAGGTTAVVALLLQDELYIASVGDSIAFMCFYTESQISTIPLNRKHNWCWADESARIQQKGGNFHQQQSGSYLIDENGQNCLNMSRSMADFEYESQGLIHTPDITRHTVTKWRDFALLLASDGVSDIVSTKDCANILGDLYGHYVEAGDDEIIKQELALKVSLNWPDESGFRVIRNRIPIISQRSVFFSNIFSSYNWSPLHQR</sequence>
<dbReference type="PROSITE" id="PS51746">
    <property type="entry name" value="PPM_2"/>
    <property type="match status" value="1"/>
</dbReference>
<evidence type="ECO:0000256" key="5">
    <source>
        <dbReference type="SAM" id="MobiDB-lite"/>
    </source>
</evidence>
<dbReference type="InterPro" id="IPR001932">
    <property type="entry name" value="PPM-type_phosphatase-like_dom"/>
</dbReference>
<dbReference type="AlphaFoldDB" id="A0A5J4X497"/>
<dbReference type="SUPFAM" id="SSF81606">
    <property type="entry name" value="PP2C-like"/>
    <property type="match status" value="1"/>
</dbReference>
<protein>
    <recommendedName>
        <fullName evidence="6">PPM-type phosphatase domain-containing protein</fullName>
    </recommendedName>
</protein>
<dbReference type="OrthoDB" id="10264738at2759"/>
<dbReference type="GO" id="GO:0004722">
    <property type="term" value="F:protein serine/threonine phosphatase activity"/>
    <property type="evidence" value="ECO:0007669"/>
    <property type="project" value="InterPro"/>
</dbReference>
<evidence type="ECO:0000256" key="3">
    <source>
        <dbReference type="ARBA" id="ARBA00022912"/>
    </source>
</evidence>
<evidence type="ECO:0000256" key="4">
    <source>
        <dbReference type="RuleBase" id="RU003465"/>
    </source>
</evidence>
<keyword evidence="1" id="KW-0479">Metal-binding</keyword>
<reference evidence="7 8" key="1">
    <citation type="submission" date="2019-03" db="EMBL/GenBank/DDBJ databases">
        <title>Single cell metagenomics reveals metabolic interactions within the superorganism composed of flagellate Streblomastix strix and complex community of Bacteroidetes bacteria on its surface.</title>
        <authorList>
            <person name="Treitli S.C."/>
            <person name="Kolisko M."/>
            <person name="Husnik F."/>
            <person name="Keeling P."/>
            <person name="Hampl V."/>
        </authorList>
    </citation>
    <scope>NUCLEOTIDE SEQUENCE [LARGE SCALE GENOMIC DNA]</scope>
    <source>
        <strain evidence="7">ST1C</strain>
    </source>
</reference>
<evidence type="ECO:0000313" key="8">
    <source>
        <dbReference type="Proteomes" id="UP000324800"/>
    </source>
</evidence>
<dbReference type="InterPro" id="IPR000222">
    <property type="entry name" value="PP2C_BS"/>
</dbReference>
<dbReference type="Pfam" id="PF00481">
    <property type="entry name" value="PP2C"/>
    <property type="match status" value="1"/>
</dbReference>
<keyword evidence="2 4" id="KW-0378">Hydrolase</keyword>
<feature type="domain" description="PPM-type phosphatase" evidence="6">
    <location>
        <begin position="9"/>
        <end position="359"/>
    </location>
</feature>
<evidence type="ECO:0000256" key="1">
    <source>
        <dbReference type="ARBA" id="ARBA00022723"/>
    </source>
</evidence>
<evidence type="ECO:0000259" key="6">
    <source>
        <dbReference type="PROSITE" id="PS51746"/>
    </source>
</evidence>
<organism evidence="7 8">
    <name type="scientific">Streblomastix strix</name>
    <dbReference type="NCBI Taxonomy" id="222440"/>
    <lineage>
        <taxon>Eukaryota</taxon>
        <taxon>Metamonada</taxon>
        <taxon>Preaxostyla</taxon>
        <taxon>Oxymonadida</taxon>
        <taxon>Streblomastigidae</taxon>
        <taxon>Streblomastix</taxon>
    </lineage>
</organism>
<proteinExistence type="inferred from homology"/>
<evidence type="ECO:0000313" key="7">
    <source>
        <dbReference type="EMBL" id="KAA6402044.1"/>
    </source>
</evidence>
<comment type="caution">
    <text evidence="7">The sequence shown here is derived from an EMBL/GenBank/DDBJ whole genome shotgun (WGS) entry which is preliminary data.</text>
</comment>
<dbReference type="InterPro" id="IPR036457">
    <property type="entry name" value="PPM-type-like_dom_sf"/>
</dbReference>
<gene>
    <name evidence="7" type="ORF">EZS28_002425</name>
</gene>
<evidence type="ECO:0000256" key="2">
    <source>
        <dbReference type="ARBA" id="ARBA00022801"/>
    </source>
</evidence>
<comment type="similarity">
    <text evidence="4">Belongs to the PP2C family.</text>
</comment>
<feature type="compositionally biased region" description="Basic and acidic residues" evidence="5">
    <location>
        <begin position="95"/>
        <end position="116"/>
    </location>
</feature>
<keyword evidence="3 4" id="KW-0904">Protein phosphatase</keyword>
<dbReference type="EMBL" id="SNRW01000293">
    <property type="protein sequence ID" value="KAA6402044.1"/>
    <property type="molecule type" value="Genomic_DNA"/>
</dbReference>